<evidence type="ECO:0000313" key="6">
    <source>
        <dbReference type="Proteomes" id="UP001287286"/>
    </source>
</evidence>
<accession>A0A2U3EB51</accession>
<evidence type="ECO:0000313" key="3">
    <source>
        <dbReference type="EMBL" id="KAK4089387.1"/>
    </source>
</evidence>
<evidence type="ECO:0000259" key="2">
    <source>
        <dbReference type="SMART" id="SM00829"/>
    </source>
</evidence>
<evidence type="ECO:0000313" key="5">
    <source>
        <dbReference type="Proteomes" id="UP000245956"/>
    </source>
</evidence>
<dbReference type="InterPro" id="IPR020843">
    <property type="entry name" value="ER"/>
</dbReference>
<dbReference type="Pfam" id="PF08240">
    <property type="entry name" value="ADH_N"/>
    <property type="match status" value="1"/>
</dbReference>
<proteinExistence type="predicted"/>
<dbReference type="Proteomes" id="UP000245956">
    <property type="component" value="Unassembled WGS sequence"/>
</dbReference>
<organism evidence="4 5">
    <name type="scientific">Purpureocillium lilacinum</name>
    <name type="common">Paecilomyces lilacinus</name>
    <dbReference type="NCBI Taxonomy" id="33203"/>
    <lineage>
        <taxon>Eukaryota</taxon>
        <taxon>Fungi</taxon>
        <taxon>Dikarya</taxon>
        <taxon>Ascomycota</taxon>
        <taxon>Pezizomycotina</taxon>
        <taxon>Sordariomycetes</taxon>
        <taxon>Hypocreomycetidae</taxon>
        <taxon>Hypocreales</taxon>
        <taxon>Ophiocordycipitaceae</taxon>
        <taxon>Purpureocillium</taxon>
    </lineage>
</organism>
<dbReference type="InterPro" id="IPR051397">
    <property type="entry name" value="Zn-ADH-like_protein"/>
</dbReference>
<dbReference type="SUPFAM" id="SSF51735">
    <property type="entry name" value="NAD(P)-binding Rossmann-fold domains"/>
    <property type="match status" value="1"/>
</dbReference>
<dbReference type="CDD" id="cd08273">
    <property type="entry name" value="MDR8"/>
    <property type="match status" value="1"/>
</dbReference>
<dbReference type="Pfam" id="PF00107">
    <property type="entry name" value="ADH_zinc_N"/>
    <property type="match status" value="1"/>
</dbReference>
<sequence length="570" mass="61637">MSWILQQPVGKKHTTTKGSDALHEWAVSAIKYLDPTLTTSPRSRPHKQGQNSHGPRQVGAPTTDTTAPLFPRLGALAMEAVFLHRRPANAPLCCRSRRSPLTRTARNASDYLPVWLAFIPSFAFAAALRGGCCRLVAAAVWWLEASRRAGRPRGHRHRRLRCPHCALHRDFAPFSGRGDAYDGHGRASFAAFIDIKVSRLLKHLTLIPHLIIIIITSPSITMVAAPTSTTRKVVVTAFGDPSVLAVTTAPMPAPSRDEVQVRVLYSGFSGADVNMRMGTYPMQRGAPLTPGYCFAGRIVADHPSSNGSAAFRAGDLVTAVTVYDSQSELINVPAKYLTPVPAGLDPQVACALALDWNTAYGMAVRKANVSSGQRVFVHGLSGAVGYALMTLCQMRGAVVYGTASERNHAALRAHGAHPFVYTDKRWIAAMKDLGGAHVVFDALGFESFDESYAILSSSDPSLLVGYGGNLGALSGEENQSRSMILSVMKLMLRNLAFLSRKSTTIYSITRDDKNFQPELKKLMKLAGEGTVEVPIKQVWDMDDIQDAHRSYGKSAGMGSLLIRVAADASS</sequence>
<reference evidence="4" key="1">
    <citation type="submission" date="2015-05" db="EMBL/GenBank/DDBJ databases">
        <authorList>
            <person name="Wang D.B."/>
            <person name="Wang M."/>
        </authorList>
    </citation>
    <scope>NUCLEOTIDE SEQUENCE</scope>
    <source>
        <strain evidence="4">36-1</strain>
    </source>
</reference>
<reference evidence="4 5" key="2">
    <citation type="journal article" date="2016" name="Front. Microbiol.">
        <title>Genome and transcriptome sequences reveal the specific parasitism of the nematophagous Purpureocillium lilacinum 36-1.</title>
        <authorList>
            <person name="Xie J."/>
            <person name="Li S."/>
            <person name="Mo C."/>
            <person name="Xiao X."/>
            <person name="Peng D."/>
            <person name="Wang G."/>
            <person name="Xiao Y."/>
        </authorList>
    </citation>
    <scope>NUCLEOTIDE SEQUENCE [LARGE SCALE GENOMIC DNA]</scope>
    <source>
        <strain evidence="4 5">36-1</strain>
    </source>
</reference>
<dbReference type="InterPro" id="IPR011032">
    <property type="entry name" value="GroES-like_sf"/>
</dbReference>
<dbReference type="SUPFAM" id="SSF50129">
    <property type="entry name" value="GroES-like"/>
    <property type="match status" value="1"/>
</dbReference>
<keyword evidence="6" id="KW-1185">Reference proteome</keyword>
<dbReference type="InterPro" id="IPR036291">
    <property type="entry name" value="NAD(P)-bd_dom_sf"/>
</dbReference>
<dbReference type="InterPro" id="IPR013149">
    <property type="entry name" value="ADH-like_C"/>
</dbReference>
<dbReference type="SMART" id="SM00829">
    <property type="entry name" value="PKS_ER"/>
    <property type="match status" value="1"/>
</dbReference>
<dbReference type="PANTHER" id="PTHR43677:SF4">
    <property type="entry name" value="QUINONE OXIDOREDUCTASE-LIKE PROTEIN 2"/>
    <property type="match status" value="1"/>
</dbReference>
<reference evidence="3 6" key="4">
    <citation type="journal article" date="2024" name="Microbiol. Resour. Announc.">
        <title>Genome annotations for the ascomycete fungi Trichoderma harzianum, Trichoderma aggressivum, and Purpureocillium lilacinum.</title>
        <authorList>
            <person name="Beijen E.P.W."/>
            <person name="Ohm R.A."/>
        </authorList>
    </citation>
    <scope>NUCLEOTIDE SEQUENCE [LARGE SCALE GENOMIC DNA]</scope>
    <source>
        <strain evidence="3 6">CBS 150709</strain>
    </source>
</reference>
<name>A0A2U3EB51_PURLI</name>
<dbReference type="PANTHER" id="PTHR43677">
    <property type="entry name" value="SHORT-CHAIN DEHYDROGENASE/REDUCTASE"/>
    <property type="match status" value="1"/>
</dbReference>
<comment type="caution">
    <text evidence="4">The sequence shown here is derived from an EMBL/GenBank/DDBJ whole genome shotgun (WGS) entry which is preliminary data.</text>
</comment>
<evidence type="ECO:0000256" key="1">
    <source>
        <dbReference type="SAM" id="MobiDB-lite"/>
    </source>
</evidence>
<feature type="domain" description="Enoyl reductase (ER)" evidence="2">
    <location>
        <begin position="239"/>
        <end position="562"/>
    </location>
</feature>
<protein>
    <recommendedName>
        <fullName evidence="2">Enoyl reductase (ER) domain-containing protein</fullName>
    </recommendedName>
</protein>
<reference evidence="3" key="3">
    <citation type="submission" date="2023-11" db="EMBL/GenBank/DDBJ databases">
        <authorList>
            <person name="Beijen E."/>
            <person name="Ohm R.A."/>
        </authorList>
    </citation>
    <scope>NUCLEOTIDE SEQUENCE</scope>
    <source>
        <strain evidence="3">CBS 150709</strain>
    </source>
</reference>
<dbReference type="GO" id="GO:0016491">
    <property type="term" value="F:oxidoreductase activity"/>
    <property type="evidence" value="ECO:0007669"/>
    <property type="project" value="InterPro"/>
</dbReference>
<dbReference type="EMBL" id="LCWV01000007">
    <property type="protein sequence ID" value="PWI71693.1"/>
    <property type="molecule type" value="Genomic_DNA"/>
</dbReference>
<dbReference type="Gene3D" id="3.40.50.720">
    <property type="entry name" value="NAD(P)-binding Rossmann-like Domain"/>
    <property type="match status" value="1"/>
</dbReference>
<dbReference type="EMBL" id="JAWRVI010000020">
    <property type="protein sequence ID" value="KAK4089387.1"/>
    <property type="molecule type" value="Genomic_DNA"/>
</dbReference>
<dbReference type="GO" id="GO:0005739">
    <property type="term" value="C:mitochondrion"/>
    <property type="evidence" value="ECO:0007669"/>
    <property type="project" value="TreeGrafter"/>
</dbReference>
<dbReference type="AlphaFoldDB" id="A0A2U3EB51"/>
<evidence type="ECO:0000313" key="4">
    <source>
        <dbReference type="EMBL" id="PWI71693.1"/>
    </source>
</evidence>
<feature type="region of interest" description="Disordered" evidence="1">
    <location>
        <begin position="37"/>
        <end position="65"/>
    </location>
</feature>
<dbReference type="Gene3D" id="3.90.180.10">
    <property type="entry name" value="Medium-chain alcohol dehydrogenases, catalytic domain"/>
    <property type="match status" value="1"/>
</dbReference>
<gene>
    <name evidence="4" type="ORF">PCL_11787</name>
    <name evidence="3" type="ORF">Purlil1_6376</name>
</gene>
<dbReference type="Proteomes" id="UP001287286">
    <property type="component" value="Unassembled WGS sequence"/>
</dbReference>
<dbReference type="InterPro" id="IPR013154">
    <property type="entry name" value="ADH-like_N"/>
</dbReference>